<proteinExistence type="predicted"/>
<name>A0A974HN52_XENLA</name>
<evidence type="ECO:0000313" key="3">
    <source>
        <dbReference type="Proteomes" id="UP000694892"/>
    </source>
</evidence>
<sequence>MWWGIIGNEVLAFIWAPPMSGPGESAGRSDLGESRHSSPLSQLGEASVCGSLDGGSGKVSAQGKSVGTGPGSSSRVSTLDVFGGEPVGEGGLQDGACCCASRCTSEHEAERH</sequence>
<dbReference type="EMBL" id="CM004472">
    <property type="protein sequence ID" value="OCT84227.1"/>
    <property type="molecule type" value="Genomic_DNA"/>
</dbReference>
<protein>
    <submittedName>
        <fullName evidence="2">Uncharacterized protein</fullName>
    </submittedName>
</protein>
<feature type="region of interest" description="Disordered" evidence="1">
    <location>
        <begin position="16"/>
        <end position="85"/>
    </location>
</feature>
<reference evidence="3" key="1">
    <citation type="journal article" date="2016" name="Nature">
        <title>Genome evolution in the allotetraploid frog Xenopus laevis.</title>
        <authorList>
            <person name="Session A.M."/>
            <person name="Uno Y."/>
            <person name="Kwon T."/>
            <person name="Chapman J.A."/>
            <person name="Toyoda A."/>
            <person name="Takahashi S."/>
            <person name="Fukui A."/>
            <person name="Hikosaka A."/>
            <person name="Suzuki A."/>
            <person name="Kondo M."/>
            <person name="van Heeringen S.J."/>
            <person name="Quigley I."/>
            <person name="Heinz S."/>
            <person name="Ogino H."/>
            <person name="Ochi H."/>
            <person name="Hellsten U."/>
            <person name="Lyons J.B."/>
            <person name="Simakov O."/>
            <person name="Putnam N."/>
            <person name="Stites J."/>
            <person name="Kuroki Y."/>
            <person name="Tanaka T."/>
            <person name="Michiue T."/>
            <person name="Watanabe M."/>
            <person name="Bogdanovic O."/>
            <person name="Lister R."/>
            <person name="Georgiou G."/>
            <person name="Paranjpe S.S."/>
            <person name="van Kruijsbergen I."/>
            <person name="Shu S."/>
            <person name="Carlson J."/>
            <person name="Kinoshita T."/>
            <person name="Ohta Y."/>
            <person name="Mawaribuchi S."/>
            <person name="Jenkins J."/>
            <person name="Grimwood J."/>
            <person name="Schmutz J."/>
            <person name="Mitros T."/>
            <person name="Mozaffari S.V."/>
            <person name="Suzuki Y."/>
            <person name="Haramoto Y."/>
            <person name="Yamamoto T.S."/>
            <person name="Takagi C."/>
            <person name="Heald R."/>
            <person name="Miller K."/>
            <person name="Haudenschild C."/>
            <person name="Kitzman J."/>
            <person name="Nakayama T."/>
            <person name="Izutsu Y."/>
            <person name="Robert J."/>
            <person name="Fortriede J."/>
            <person name="Burns K."/>
            <person name="Lotay V."/>
            <person name="Karimi K."/>
            <person name="Yasuoka Y."/>
            <person name="Dichmann D.S."/>
            <person name="Flajnik M.F."/>
            <person name="Houston D.W."/>
            <person name="Shendure J."/>
            <person name="DuPasquier L."/>
            <person name="Vize P.D."/>
            <person name="Zorn A.M."/>
            <person name="Ito M."/>
            <person name="Marcotte E.M."/>
            <person name="Wallingford J.B."/>
            <person name="Ito Y."/>
            <person name="Asashima M."/>
            <person name="Ueno N."/>
            <person name="Matsuda Y."/>
            <person name="Veenstra G.J."/>
            <person name="Fujiyama A."/>
            <person name="Harland R.M."/>
            <person name="Taira M."/>
            <person name="Rokhsar D.S."/>
        </authorList>
    </citation>
    <scope>NUCLEOTIDE SEQUENCE [LARGE SCALE GENOMIC DNA]</scope>
    <source>
        <strain evidence="3">J</strain>
    </source>
</reference>
<dbReference type="AlphaFoldDB" id="A0A974HN52"/>
<dbReference type="Proteomes" id="UP000694892">
    <property type="component" value="Chromosome 4L"/>
</dbReference>
<gene>
    <name evidence="2" type="ORF">XELAEV_18022370mg</name>
</gene>
<accession>A0A974HN52</accession>
<evidence type="ECO:0000313" key="2">
    <source>
        <dbReference type="EMBL" id="OCT84227.1"/>
    </source>
</evidence>
<organism evidence="2 3">
    <name type="scientific">Xenopus laevis</name>
    <name type="common">African clawed frog</name>
    <dbReference type="NCBI Taxonomy" id="8355"/>
    <lineage>
        <taxon>Eukaryota</taxon>
        <taxon>Metazoa</taxon>
        <taxon>Chordata</taxon>
        <taxon>Craniata</taxon>
        <taxon>Vertebrata</taxon>
        <taxon>Euteleostomi</taxon>
        <taxon>Amphibia</taxon>
        <taxon>Batrachia</taxon>
        <taxon>Anura</taxon>
        <taxon>Pipoidea</taxon>
        <taxon>Pipidae</taxon>
        <taxon>Xenopodinae</taxon>
        <taxon>Xenopus</taxon>
        <taxon>Xenopus</taxon>
    </lineage>
</organism>
<evidence type="ECO:0000256" key="1">
    <source>
        <dbReference type="SAM" id="MobiDB-lite"/>
    </source>
</evidence>